<evidence type="ECO:0000313" key="5">
    <source>
        <dbReference type="EMBL" id="CAE4604363.1"/>
    </source>
</evidence>
<accession>A0A7S4R5U7</accession>
<feature type="region of interest" description="Disordered" evidence="3">
    <location>
        <begin position="539"/>
        <end position="562"/>
    </location>
</feature>
<reference evidence="5" key="1">
    <citation type="submission" date="2021-01" db="EMBL/GenBank/DDBJ databases">
        <authorList>
            <person name="Corre E."/>
            <person name="Pelletier E."/>
            <person name="Niang G."/>
            <person name="Scheremetjew M."/>
            <person name="Finn R."/>
            <person name="Kale V."/>
            <person name="Holt S."/>
            <person name="Cochrane G."/>
            <person name="Meng A."/>
            <person name="Brown T."/>
            <person name="Cohen L."/>
        </authorList>
    </citation>
    <scope>NUCLEOTIDE SEQUENCE</scope>
    <source>
        <strain evidence="5">CCMP3105</strain>
    </source>
</reference>
<keyword evidence="2" id="KW-0694">RNA-binding</keyword>
<dbReference type="InterPro" id="IPR004087">
    <property type="entry name" value="KH_dom"/>
</dbReference>
<proteinExistence type="predicted"/>
<name>A0A7S4R5U7_9DINO</name>
<dbReference type="AlphaFoldDB" id="A0A7S4R5U7"/>
<dbReference type="InterPro" id="IPR004088">
    <property type="entry name" value="KH_dom_type_1"/>
</dbReference>
<dbReference type="PROSITE" id="PS50084">
    <property type="entry name" value="KH_TYPE_1"/>
    <property type="match status" value="5"/>
</dbReference>
<feature type="compositionally biased region" description="Polar residues" evidence="3">
    <location>
        <begin position="543"/>
        <end position="561"/>
    </location>
</feature>
<feature type="region of interest" description="Disordered" evidence="3">
    <location>
        <begin position="1"/>
        <end position="35"/>
    </location>
</feature>
<feature type="domain" description="K Homology" evidence="4">
    <location>
        <begin position="367"/>
        <end position="437"/>
    </location>
</feature>
<gene>
    <name evidence="5" type="ORF">AMON00008_LOCUS30629</name>
</gene>
<dbReference type="EMBL" id="HBNR01044025">
    <property type="protein sequence ID" value="CAE4604363.1"/>
    <property type="molecule type" value="Transcribed_RNA"/>
</dbReference>
<organism evidence="5">
    <name type="scientific">Alexandrium monilatum</name>
    <dbReference type="NCBI Taxonomy" id="311494"/>
    <lineage>
        <taxon>Eukaryota</taxon>
        <taxon>Sar</taxon>
        <taxon>Alveolata</taxon>
        <taxon>Dinophyceae</taxon>
        <taxon>Gonyaulacales</taxon>
        <taxon>Pyrocystaceae</taxon>
        <taxon>Alexandrium</taxon>
    </lineage>
</organism>
<keyword evidence="1" id="KW-0677">Repeat</keyword>
<dbReference type="InterPro" id="IPR036612">
    <property type="entry name" value="KH_dom_type_1_sf"/>
</dbReference>
<dbReference type="GO" id="GO:0003723">
    <property type="term" value="F:RNA binding"/>
    <property type="evidence" value="ECO:0007669"/>
    <property type="project" value="UniProtKB-UniRule"/>
</dbReference>
<dbReference type="CDD" id="cd00105">
    <property type="entry name" value="KH-I"/>
    <property type="match status" value="5"/>
</dbReference>
<dbReference type="PANTHER" id="PTHR10288">
    <property type="entry name" value="KH DOMAIN CONTAINING RNA BINDING PROTEIN"/>
    <property type="match status" value="1"/>
</dbReference>
<feature type="domain" description="K Homology" evidence="4">
    <location>
        <begin position="31"/>
        <end position="101"/>
    </location>
</feature>
<sequence length="626" mass="65742">MAGMVPDKRVGAELQDGHSDAKRLRLDERPDAGPGEIRIPQQFVGWLKGKGGAQIREVEARSGAQVSIDQTTKELGYSRVMLAGSAEAVQAAHDIITDELRRVMERDGIAGRVTAAPGPGDEVAETHIPQKYVGWLKGSNGSQIRDMEAKTGARVRIDQSTRESGYSVAQITGPPDAVRQCKAFVEAEVVRVQERDRVVAEHAQQPSAMGSNGFNEVQIPQQYVGWIKGSGGSQIKDIEARTGAHITVDQSTQDLGYSRAMVYGPDEAVVAAKQVIQSELARVMERDGATPGPAGAALATAQPGDPAKDALTLLTTLLAAASAAGGNTAAQNTVLADALGLLAAAGTAGAPASAPAVSAVPLEPGDTGEWDTVQIPNSCVGWLKGRQGAMIREIESRSGAQVDIDQTTKDLGYSTAHMRGRLQQKKTAHGLVVAEVMKVMDQSGEPSVSQFPGAKSEFRIDVQYVGWVKGPRGKVVQEIQVKSGTRIDVDQNTRDLGYAMVKVYGTHEGVRYARSLIAQELSKITPEVAASLADDGPAGLGFAQQTGHHSHAQQQVAQRSLQPHAAAAAPLGQYGYDLQGLAGSQSAPPSGALQQQVGTLQAAAAALQLISSLQQLASVVSQAAPR</sequence>
<protein>
    <recommendedName>
        <fullName evidence="4">K Homology domain-containing protein</fullName>
    </recommendedName>
</protein>
<evidence type="ECO:0000256" key="3">
    <source>
        <dbReference type="SAM" id="MobiDB-lite"/>
    </source>
</evidence>
<feature type="domain" description="K Homology" evidence="4">
    <location>
        <begin position="452"/>
        <end position="522"/>
    </location>
</feature>
<evidence type="ECO:0000256" key="2">
    <source>
        <dbReference type="PROSITE-ProRule" id="PRU00117"/>
    </source>
</evidence>
<evidence type="ECO:0000256" key="1">
    <source>
        <dbReference type="ARBA" id="ARBA00022737"/>
    </source>
</evidence>
<feature type="domain" description="K Homology" evidence="4">
    <location>
        <begin position="120"/>
        <end position="190"/>
    </location>
</feature>
<dbReference type="Gene3D" id="3.30.1370.10">
    <property type="entry name" value="K Homology domain, type 1"/>
    <property type="match status" value="5"/>
</dbReference>
<feature type="domain" description="K Homology" evidence="4">
    <location>
        <begin position="211"/>
        <end position="281"/>
    </location>
</feature>
<dbReference type="Pfam" id="PF00013">
    <property type="entry name" value="KH_1"/>
    <property type="match status" value="5"/>
</dbReference>
<feature type="compositionally biased region" description="Basic and acidic residues" evidence="3">
    <location>
        <begin position="1"/>
        <end position="31"/>
    </location>
</feature>
<evidence type="ECO:0000259" key="4">
    <source>
        <dbReference type="SMART" id="SM00322"/>
    </source>
</evidence>
<dbReference type="SMART" id="SM00322">
    <property type="entry name" value="KH"/>
    <property type="match status" value="5"/>
</dbReference>
<dbReference type="SUPFAM" id="SSF54791">
    <property type="entry name" value="Eukaryotic type KH-domain (KH-domain type I)"/>
    <property type="match status" value="5"/>
</dbReference>